<evidence type="ECO:0000313" key="1">
    <source>
        <dbReference type="EMBL" id="TGK29485.1"/>
    </source>
</evidence>
<protein>
    <submittedName>
        <fullName evidence="1">Uncharacterized protein</fullName>
    </submittedName>
</protein>
<reference evidence="1" key="1">
    <citation type="journal article" date="2019" name="PLoS Negl. Trop. Dis.">
        <title>Revisiting the worldwide diversity of Leptospira species in the environment.</title>
        <authorList>
            <person name="Vincent A.T."/>
            <person name="Schiettekatte O."/>
            <person name="Bourhy P."/>
            <person name="Veyrier F.J."/>
            <person name="Picardeau M."/>
        </authorList>
    </citation>
    <scope>NUCLEOTIDE SEQUENCE [LARGE SCALE GENOMIC DNA]</scope>
    <source>
        <strain evidence="1">201800299</strain>
    </source>
</reference>
<gene>
    <name evidence="1" type="ORF">EHQ17_16060</name>
</gene>
<dbReference type="EMBL" id="RQFA01000072">
    <property type="protein sequence ID" value="TGK29485.1"/>
    <property type="molecule type" value="Genomic_DNA"/>
</dbReference>
<dbReference type="OrthoDB" id="337923at2"/>
<dbReference type="RefSeq" id="WP_135591608.1">
    <property type="nucleotide sequence ID" value="NZ_RQEZ01000053.1"/>
</dbReference>
<keyword evidence="2" id="KW-1185">Reference proteome</keyword>
<proteinExistence type="predicted"/>
<accession>A0A5F1YZJ9</accession>
<sequence>MFQNFLRNLFPKKGQPPVFPLRFTKEAEDTIRKHLDRRKESVFRIMIDRTRASTEVKVGYDQTRNSVPLYEYPVRVEIDPEDEVSLEGSRMDWDSETREFRIYPDVDLDVEYQRIRNRFRIETNRYLFVDLFRRKYESKTGYPEWLRNTIDSAKIESLEIEGSVWTFRLNEAYRSEYSDILMLEKELADSILDFFSGFPKRKE</sequence>
<name>A0A5F1YZJ9_9LEPT</name>
<evidence type="ECO:0000313" key="2">
    <source>
        <dbReference type="Proteomes" id="UP000298277"/>
    </source>
</evidence>
<organism evidence="1 2">
    <name type="scientific">Leptospira gomenensis</name>
    <dbReference type="NCBI Taxonomy" id="2484974"/>
    <lineage>
        <taxon>Bacteria</taxon>
        <taxon>Pseudomonadati</taxon>
        <taxon>Spirochaetota</taxon>
        <taxon>Spirochaetia</taxon>
        <taxon>Leptospirales</taxon>
        <taxon>Leptospiraceae</taxon>
        <taxon>Leptospira</taxon>
    </lineage>
</organism>
<dbReference type="Proteomes" id="UP000298277">
    <property type="component" value="Unassembled WGS sequence"/>
</dbReference>
<comment type="caution">
    <text evidence="1">The sequence shown here is derived from an EMBL/GenBank/DDBJ whole genome shotgun (WGS) entry which is preliminary data.</text>
</comment>
<dbReference type="AlphaFoldDB" id="A0A5F1YZJ9"/>